<organism evidence="3 4">
    <name type="scientific">Alkalihalophilus pseudofirmus</name>
    <name type="common">Bacillus pseudofirmus</name>
    <dbReference type="NCBI Taxonomy" id="79885"/>
    <lineage>
        <taxon>Bacteria</taxon>
        <taxon>Bacillati</taxon>
        <taxon>Bacillota</taxon>
        <taxon>Bacilli</taxon>
        <taxon>Bacillales</taxon>
        <taxon>Bacillaceae</taxon>
        <taxon>Alkalihalophilus</taxon>
    </lineage>
</organism>
<gene>
    <name evidence="3" type="ORF">RYX45_10250</name>
</gene>
<dbReference type="EMBL" id="JAWJAY010000001">
    <property type="protein sequence ID" value="MDV2885568.1"/>
    <property type="molecule type" value="Genomic_DNA"/>
</dbReference>
<dbReference type="AlphaFoldDB" id="A0AAJ2NNE0"/>
<proteinExistence type="predicted"/>
<reference evidence="3" key="1">
    <citation type="submission" date="2023-10" db="EMBL/GenBank/DDBJ databases">
        <title>Screening of Alkalihalophilus pseudofirmusBZ-TG-HK211 and Its Alleviation of Salt Stress on Rapeseed Growth.</title>
        <authorList>
            <person name="Zhao B."/>
            <person name="Guo T."/>
        </authorList>
    </citation>
    <scope>NUCLEOTIDE SEQUENCE</scope>
    <source>
        <strain evidence="3">BZ-TG-HK211</strain>
    </source>
</reference>
<feature type="transmembrane region" description="Helical" evidence="2">
    <location>
        <begin position="31"/>
        <end position="52"/>
    </location>
</feature>
<evidence type="ECO:0000313" key="4">
    <source>
        <dbReference type="Proteomes" id="UP001285636"/>
    </source>
</evidence>
<keyword evidence="2" id="KW-1133">Transmembrane helix</keyword>
<dbReference type="InterPro" id="IPR048110">
    <property type="entry name" value="SA1362/YqhP-like"/>
</dbReference>
<dbReference type="NCBIfam" id="NF041554">
    <property type="entry name" value="SA1362_fam"/>
    <property type="match status" value="1"/>
</dbReference>
<protein>
    <submittedName>
        <fullName evidence="3">SA1362 family protein</fullName>
    </submittedName>
</protein>
<dbReference type="Proteomes" id="UP001285636">
    <property type="component" value="Unassembled WGS sequence"/>
</dbReference>
<keyword evidence="2" id="KW-0472">Membrane</keyword>
<keyword evidence="2" id="KW-0812">Transmembrane</keyword>
<evidence type="ECO:0000256" key="1">
    <source>
        <dbReference type="SAM" id="MobiDB-lite"/>
    </source>
</evidence>
<accession>A0AAJ2NNE0</accession>
<sequence length="138" mass="15450">MQRTMQMVVLAVVALAVIGLGYQMIYNPIGLLTRVLFIAGFVAVIFFLYRLYLAKRFGTPIMPKRQGPSRSQLKKAKRTSTVTKATPSRGPNFFKATNGTSAVKKKAPYPKSAIKKRADHNFTVIEGKKNKKKNRALF</sequence>
<name>A0AAJ2NNE0_ALKPS</name>
<evidence type="ECO:0000256" key="2">
    <source>
        <dbReference type="SAM" id="Phobius"/>
    </source>
</evidence>
<evidence type="ECO:0000313" key="3">
    <source>
        <dbReference type="EMBL" id="MDV2885568.1"/>
    </source>
</evidence>
<feature type="transmembrane region" description="Helical" evidence="2">
    <location>
        <begin position="7"/>
        <end position="25"/>
    </location>
</feature>
<feature type="compositionally biased region" description="Basic residues" evidence="1">
    <location>
        <begin position="103"/>
        <end position="115"/>
    </location>
</feature>
<comment type="caution">
    <text evidence="3">The sequence shown here is derived from an EMBL/GenBank/DDBJ whole genome shotgun (WGS) entry which is preliminary data.</text>
</comment>
<dbReference type="RefSeq" id="WP_012959670.1">
    <property type="nucleotide sequence ID" value="NZ_CP117835.1"/>
</dbReference>
<feature type="region of interest" description="Disordered" evidence="1">
    <location>
        <begin position="63"/>
        <end position="115"/>
    </location>
</feature>